<feature type="compositionally biased region" description="Polar residues" evidence="2">
    <location>
        <begin position="546"/>
        <end position="576"/>
    </location>
</feature>
<evidence type="ECO:0000256" key="2">
    <source>
        <dbReference type="SAM" id="MobiDB-lite"/>
    </source>
</evidence>
<feature type="compositionally biased region" description="Low complexity" evidence="2">
    <location>
        <begin position="474"/>
        <end position="493"/>
    </location>
</feature>
<feature type="compositionally biased region" description="Low complexity" evidence="2">
    <location>
        <begin position="532"/>
        <end position="545"/>
    </location>
</feature>
<name>A0A9Q9AYW3_9PEZI</name>
<keyword evidence="3" id="KW-1133">Transmembrane helix</keyword>
<feature type="compositionally biased region" description="Polar residues" evidence="2">
    <location>
        <begin position="136"/>
        <end position="150"/>
    </location>
</feature>
<feature type="region of interest" description="Disordered" evidence="2">
    <location>
        <begin position="115"/>
        <end position="150"/>
    </location>
</feature>
<organism evidence="4 5">
    <name type="scientific">Septoria linicola</name>
    <dbReference type="NCBI Taxonomy" id="215465"/>
    <lineage>
        <taxon>Eukaryota</taxon>
        <taxon>Fungi</taxon>
        <taxon>Dikarya</taxon>
        <taxon>Ascomycota</taxon>
        <taxon>Pezizomycotina</taxon>
        <taxon>Dothideomycetes</taxon>
        <taxon>Dothideomycetidae</taxon>
        <taxon>Mycosphaerellales</taxon>
        <taxon>Mycosphaerellaceae</taxon>
        <taxon>Septoria</taxon>
    </lineage>
</organism>
<keyword evidence="3" id="KW-0812">Transmembrane</keyword>
<keyword evidence="5" id="KW-1185">Reference proteome</keyword>
<keyword evidence="3" id="KW-0472">Membrane</keyword>
<reference evidence="4" key="1">
    <citation type="submission" date="2022-06" db="EMBL/GenBank/DDBJ databases">
        <title>Complete genome sequences of two strains of the flax pathogen Septoria linicola.</title>
        <authorList>
            <person name="Lapalu N."/>
            <person name="Simon A."/>
            <person name="Demenou B."/>
            <person name="Paumier D."/>
            <person name="Guillot M.-P."/>
            <person name="Gout L."/>
            <person name="Valade R."/>
        </authorList>
    </citation>
    <scope>NUCLEOTIDE SEQUENCE</scope>
    <source>
        <strain evidence="4">SE15195</strain>
    </source>
</reference>
<dbReference type="AlphaFoldDB" id="A0A9Q9AYW3"/>
<dbReference type="EMBL" id="CP099422">
    <property type="protein sequence ID" value="USW53186.1"/>
    <property type="molecule type" value="Genomic_DNA"/>
</dbReference>
<proteinExistence type="predicted"/>
<keyword evidence="1" id="KW-0539">Nucleus</keyword>
<feature type="transmembrane region" description="Helical" evidence="3">
    <location>
        <begin position="799"/>
        <end position="825"/>
    </location>
</feature>
<feature type="compositionally biased region" description="Low complexity" evidence="2">
    <location>
        <begin position="349"/>
        <end position="364"/>
    </location>
</feature>
<dbReference type="InterPro" id="IPR001138">
    <property type="entry name" value="Zn2Cys6_DnaBD"/>
</dbReference>
<gene>
    <name evidence="4" type="ORF">Slin15195_G065050</name>
</gene>
<feature type="region of interest" description="Disordered" evidence="2">
    <location>
        <begin position="294"/>
        <end position="315"/>
    </location>
</feature>
<dbReference type="GO" id="GO:0000981">
    <property type="term" value="F:DNA-binding transcription factor activity, RNA polymerase II-specific"/>
    <property type="evidence" value="ECO:0007669"/>
    <property type="project" value="InterPro"/>
</dbReference>
<feature type="compositionally biased region" description="Polar residues" evidence="2">
    <location>
        <begin position="592"/>
        <end position="626"/>
    </location>
</feature>
<evidence type="ECO:0000313" key="4">
    <source>
        <dbReference type="EMBL" id="USW53186.1"/>
    </source>
</evidence>
<feature type="region of interest" description="Disordered" evidence="2">
    <location>
        <begin position="474"/>
        <end position="651"/>
    </location>
</feature>
<feature type="compositionally biased region" description="Low complexity" evidence="2">
    <location>
        <begin position="124"/>
        <end position="135"/>
    </location>
</feature>
<dbReference type="GO" id="GO:0008270">
    <property type="term" value="F:zinc ion binding"/>
    <property type="evidence" value="ECO:0007669"/>
    <property type="project" value="InterPro"/>
</dbReference>
<dbReference type="Proteomes" id="UP001056384">
    <property type="component" value="Chromosome 5"/>
</dbReference>
<feature type="region of interest" description="Disordered" evidence="2">
    <location>
        <begin position="202"/>
        <end position="238"/>
    </location>
</feature>
<dbReference type="OrthoDB" id="3794485at2759"/>
<feature type="region of interest" description="Disordered" evidence="2">
    <location>
        <begin position="346"/>
        <end position="407"/>
    </location>
</feature>
<protein>
    <submittedName>
        <fullName evidence="4">Zn(2)-C6 fungal-type DNA-binding domain-containing protein</fullName>
    </submittedName>
</protein>
<dbReference type="CDD" id="cd00067">
    <property type="entry name" value="GAL4"/>
    <property type="match status" value="1"/>
</dbReference>
<evidence type="ECO:0000256" key="3">
    <source>
        <dbReference type="SAM" id="Phobius"/>
    </source>
</evidence>
<dbReference type="GO" id="GO:0003677">
    <property type="term" value="F:DNA binding"/>
    <property type="evidence" value="ECO:0007669"/>
    <property type="project" value="UniProtKB-KW"/>
</dbReference>
<evidence type="ECO:0000313" key="5">
    <source>
        <dbReference type="Proteomes" id="UP001056384"/>
    </source>
</evidence>
<accession>A0A9Q9AYW3</accession>
<sequence>MALPTDHVFEATPAYVVYRDLQPGEPFDPTSPLLFFPPKGSDELFDALRIAFPHLKTHSERMRDAIIQFLLDERQEEQLQASPAMTMDTTAQTWPSMSSSGSASVFSSPDLLDLPTPTSFANSPQAQAPQLARQASTATSGQASPPSLDQMTGVFSLSAEAQPKQRVRRKMTEAEKVEYRKRRIVKACDKCAKRKRKCPHNQAQMEVVPRSKSGAKSVKPVSHRTGKADKQIANSQDSASVQPLMADNLDFAAGLDMGSFQTFDDFPMFEDSFPEFTVDDLMYFDQPGVNFQPQDYFTPNLSPPQQSRSSGSINHSLDEALPQIPAQHVPGGTGHAPILGVDENHELQSRTSSTESGTQQQSRRSGMRVSTEAETRTNTLLGISHGGSGSLQEGERQDGNHNRNGNGMLWEHLRTGQQEAPQSTHTAHVHNAGCGEIFGPSEANGALREPRLKPTRSQTTLQLVGKTNAVLPSAEPAKVSASSPSSQQLVSRSGVDNALRRTTEQELDVPDGRVQTHQSAEHTRPHSSTPGLSNSALRESSSRSATAVQPQGESVRTSSSTGKPELRLQTSTSVSHSGGLRIGTAALPQGRPQPQLSSIGKNPNPQQILLTSDPTSRNASAQQQKAAPTAQEDGIANHKRTTSNSTQAYRLPTRTLGQGVAPLSSISTELYMMRRRIPRKPGTNQNHQHTTNAVNYQDVQLSAQANGGAYQRLQPRDAHAAANGSGRTPAIALTPVSIVGTHAIKDARAIDASMAAQSAFTYHGDVHGRADKTPQQDRLLDHVRFRDHHGRPSATSASILAAVLVFGVMLFAGTLPGIATCYAAWYSLFSPEKEESVQCTEKNSAWLVDVLSKRMDFSTQKKGGEEFAGASTANEAWSKGLMYPFAYSPLRFVTMV</sequence>
<keyword evidence="4" id="KW-0238">DNA-binding</keyword>
<evidence type="ECO:0000256" key="1">
    <source>
        <dbReference type="ARBA" id="ARBA00023242"/>
    </source>
</evidence>